<dbReference type="PIRSF" id="PIRSF000538">
    <property type="entry name" value="GlpK"/>
    <property type="match status" value="1"/>
</dbReference>
<evidence type="ECO:0000313" key="7">
    <source>
        <dbReference type="Proteomes" id="UP000887569"/>
    </source>
</evidence>
<evidence type="ECO:0000256" key="1">
    <source>
        <dbReference type="ARBA" id="ARBA00009156"/>
    </source>
</evidence>
<dbReference type="AlphaFoldDB" id="A0A915BYC6"/>
<dbReference type="CDD" id="cd07776">
    <property type="entry name" value="ASKHA_NBD_FGGY_SpXK-like"/>
    <property type="match status" value="1"/>
</dbReference>
<name>A0A915BYC6_PARUN</name>
<dbReference type="PANTHER" id="PTHR10196">
    <property type="entry name" value="SUGAR KINASE"/>
    <property type="match status" value="1"/>
</dbReference>
<reference evidence="8" key="1">
    <citation type="submission" date="2022-11" db="UniProtKB">
        <authorList>
            <consortium name="WormBaseParasite"/>
        </authorList>
    </citation>
    <scope>IDENTIFICATION</scope>
</reference>
<keyword evidence="4" id="KW-0859">Xylose metabolism</keyword>
<keyword evidence="3 4" id="KW-0418">Kinase</keyword>
<evidence type="ECO:0000256" key="2">
    <source>
        <dbReference type="ARBA" id="ARBA00022679"/>
    </source>
</evidence>
<dbReference type="WBParaSite" id="PgR070_g014_t01">
    <property type="protein sequence ID" value="PgR070_g014_t01"/>
    <property type="gene ID" value="PgR070_g014"/>
</dbReference>
<dbReference type="GO" id="GO:0005829">
    <property type="term" value="C:cytosol"/>
    <property type="evidence" value="ECO:0007669"/>
    <property type="project" value="TreeGrafter"/>
</dbReference>
<organism evidence="7 8">
    <name type="scientific">Parascaris univalens</name>
    <name type="common">Nematode worm</name>
    <dbReference type="NCBI Taxonomy" id="6257"/>
    <lineage>
        <taxon>Eukaryota</taxon>
        <taxon>Metazoa</taxon>
        <taxon>Ecdysozoa</taxon>
        <taxon>Nematoda</taxon>
        <taxon>Chromadorea</taxon>
        <taxon>Rhabditida</taxon>
        <taxon>Spirurina</taxon>
        <taxon>Ascaridomorpha</taxon>
        <taxon>Ascaridoidea</taxon>
        <taxon>Ascarididae</taxon>
        <taxon>Parascaris</taxon>
    </lineage>
</organism>
<dbReference type="GO" id="GO:0005997">
    <property type="term" value="P:xylulose metabolic process"/>
    <property type="evidence" value="ECO:0007669"/>
    <property type="project" value="UniProtKB-UniRule"/>
</dbReference>
<dbReference type="InterPro" id="IPR000577">
    <property type="entry name" value="Carb_kinase_FGGY"/>
</dbReference>
<feature type="domain" description="Carbohydrate kinase FGGY C-terminal" evidence="6">
    <location>
        <begin position="310"/>
        <end position="492"/>
    </location>
</feature>
<proteinExistence type="inferred from homology"/>
<protein>
    <recommendedName>
        <fullName evidence="4">Xylulose kinase</fullName>
        <ecNumber evidence="4">2.7.1.17</ecNumber>
    </recommendedName>
</protein>
<dbReference type="InterPro" id="IPR042024">
    <property type="entry name" value="D-XK_euk"/>
</dbReference>
<comment type="catalytic activity">
    <reaction evidence="4">
        <text>D-xylulose + ATP = D-xylulose 5-phosphate + ADP + H(+)</text>
        <dbReference type="Rhea" id="RHEA:10964"/>
        <dbReference type="ChEBI" id="CHEBI:15378"/>
        <dbReference type="ChEBI" id="CHEBI:17140"/>
        <dbReference type="ChEBI" id="CHEBI:30616"/>
        <dbReference type="ChEBI" id="CHEBI:57737"/>
        <dbReference type="ChEBI" id="CHEBI:456216"/>
        <dbReference type="EC" id="2.7.1.17"/>
    </reaction>
</comment>
<evidence type="ECO:0000259" key="6">
    <source>
        <dbReference type="Pfam" id="PF02782"/>
    </source>
</evidence>
<sequence length="546" mass="59750">MLIEERLVRVPETMNSHLFLGMDLSTQQLKAIVIDDQCHVVNSAAVNFASELPEFKTENGVHRHSDGRTVTSPVHMWLKAIDACFTKLTKSVDVARIRAISGCGQQHGTVYWNGNAEKCLSNLCKSDNLSEALKDAFAKNDSPIWMDSSTTEECEHMESALGGPVALANITGSRAFHRFSGNQILKIIRKEKPVYDLTERISLVSSFVPSILCGRIVDIDEGDAGGMNLMDVKKGAWSEQCLAVLAPTHKEVEILVKKLGSICSSQAVLGTISSYFCERYGFSPKCEIVAFTGDNLSSLAGLCLQSGDVAVSLGTSDTLFLSLSSYRPALEGHIFKNPIDSSAFMGMLCFKNGSFTRNRIRKMVVASDWNAFAALVTRTPPGNNGNIGFYFDDNEIVPNVSRGDYRFNSHGEQVSHFAVETEARAVLEHQCLAKRLHAENIGYDISNRNRIFVTGGASGNKHIAQILADVFNCCVYARESTDSAALGGALRARHCSIYSGNNFFDISTNATSSHLIAEPNSEAVKVYDRLLSIYAQLEKRITSQAL</sequence>
<keyword evidence="7" id="KW-1185">Reference proteome</keyword>
<dbReference type="GO" id="GO:0004856">
    <property type="term" value="F:D-xylulokinase activity"/>
    <property type="evidence" value="ECO:0007669"/>
    <property type="project" value="UniProtKB-UniRule"/>
</dbReference>
<comment type="similarity">
    <text evidence="1 4">Belongs to the FGGY kinase family.</text>
</comment>
<dbReference type="Gene3D" id="3.30.420.40">
    <property type="match status" value="2"/>
</dbReference>
<comment type="function">
    <text evidence="4">Phosphorylates D-xylulose to produce D-xylulose 5-phosphate, a molecule that may play an important role in the regulation of glucose metabolism and lipogenesis.</text>
</comment>
<keyword evidence="4" id="KW-0547">Nucleotide-binding</keyword>
<keyword evidence="4" id="KW-0119">Carbohydrate metabolism</keyword>
<dbReference type="Proteomes" id="UP000887569">
    <property type="component" value="Unplaced"/>
</dbReference>
<dbReference type="InterPro" id="IPR043129">
    <property type="entry name" value="ATPase_NBD"/>
</dbReference>
<dbReference type="GO" id="GO:0005524">
    <property type="term" value="F:ATP binding"/>
    <property type="evidence" value="ECO:0007669"/>
    <property type="project" value="UniProtKB-KW"/>
</dbReference>
<dbReference type="PANTHER" id="PTHR10196:SF57">
    <property type="entry name" value="XYLULOSE KINASE"/>
    <property type="match status" value="1"/>
</dbReference>
<evidence type="ECO:0000259" key="5">
    <source>
        <dbReference type="Pfam" id="PF00370"/>
    </source>
</evidence>
<evidence type="ECO:0000256" key="4">
    <source>
        <dbReference type="RuleBase" id="RU367058"/>
    </source>
</evidence>
<keyword evidence="4" id="KW-0067">ATP-binding</keyword>
<keyword evidence="2 4" id="KW-0808">Transferase</keyword>
<accession>A0A915BYC6</accession>
<dbReference type="Pfam" id="PF02782">
    <property type="entry name" value="FGGY_C"/>
    <property type="match status" value="1"/>
</dbReference>
<feature type="domain" description="Carbohydrate kinase FGGY N-terminal" evidence="5">
    <location>
        <begin position="19"/>
        <end position="301"/>
    </location>
</feature>
<dbReference type="FunFam" id="3.30.420.40:FF:000118">
    <property type="entry name" value="Xylulose kinase 2"/>
    <property type="match status" value="1"/>
</dbReference>
<dbReference type="GO" id="GO:0042732">
    <property type="term" value="P:D-xylose metabolic process"/>
    <property type="evidence" value="ECO:0007669"/>
    <property type="project" value="UniProtKB-UniRule"/>
</dbReference>
<dbReference type="SUPFAM" id="SSF53067">
    <property type="entry name" value="Actin-like ATPase domain"/>
    <property type="match status" value="2"/>
</dbReference>
<dbReference type="InterPro" id="IPR018485">
    <property type="entry name" value="FGGY_C"/>
</dbReference>
<evidence type="ECO:0000256" key="3">
    <source>
        <dbReference type="ARBA" id="ARBA00022777"/>
    </source>
</evidence>
<evidence type="ECO:0000313" key="8">
    <source>
        <dbReference type="WBParaSite" id="PgR070_g014_t01"/>
    </source>
</evidence>
<dbReference type="Pfam" id="PF00370">
    <property type="entry name" value="FGGY_N"/>
    <property type="match status" value="1"/>
</dbReference>
<dbReference type="InterPro" id="IPR018484">
    <property type="entry name" value="FGGY_N"/>
</dbReference>
<dbReference type="EC" id="2.7.1.17" evidence="4"/>